<name>A0A9P4NVJ0_9PEZI</name>
<keyword evidence="9" id="KW-1185">Reference proteome</keyword>
<reference evidence="8" key="1">
    <citation type="journal article" date="2020" name="Stud. Mycol.">
        <title>101 Dothideomycetes genomes: a test case for predicting lifestyles and emergence of pathogens.</title>
        <authorList>
            <person name="Haridas S."/>
            <person name="Albert R."/>
            <person name="Binder M."/>
            <person name="Bloem J."/>
            <person name="Labutti K."/>
            <person name="Salamov A."/>
            <person name="Andreopoulos B."/>
            <person name="Baker S."/>
            <person name="Barry K."/>
            <person name="Bills G."/>
            <person name="Bluhm B."/>
            <person name="Cannon C."/>
            <person name="Castanera R."/>
            <person name="Culley D."/>
            <person name="Daum C."/>
            <person name="Ezra D."/>
            <person name="Gonzalez J."/>
            <person name="Henrissat B."/>
            <person name="Kuo A."/>
            <person name="Liang C."/>
            <person name="Lipzen A."/>
            <person name="Lutzoni F."/>
            <person name="Magnuson J."/>
            <person name="Mondo S."/>
            <person name="Nolan M."/>
            <person name="Ohm R."/>
            <person name="Pangilinan J."/>
            <person name="Park H.-J."/>
            <person name="Ramirez L."/>
            <person name="Alfaro M."/>
            <person name="Sun H."/>
            <person name="Tritt A."/>
            <person name="Yoshinaga Y."/>
            <person name="Zwiers L.-H."/>
            <person name="Turgeon B."/>
            <person name="Goodwin S."/>
            <person name="Spatafora J."/>
            <person name="Crous P."/>
            <person name="Grigoriev I."/>
        </authorList>
    </citation>
    <scope>NUCLEOTIDE SEQUENCE</scope>
    <source>
        <strain evidence="8">CBS 130266</strain>
    </source>
</reference>
<dbReference type="GO" id="GO:0061630">
    <property type="term" value="F:ubiquitin protein ligase activity"/>
    <property type="evidence" value="ECO:0007669"/>
    <property type="project" value="InterPro"/>
</dbReference>
<organism evidence="8 9">
    <name type="scientific">Tothia fuscella</name>
    <dbReference type="NCBI Taxonomy" id="1048955"/>
    <lineage>
        <taxon>Eukaryota</taxon>
        <taxon>Fungi</taxon>
        <taxon>Dikarya</taxon>
        <taxon>Ascomycota</taxon>
        <taxon>Pezizomycotina</taxon>
        <taxon>Dothideomycetes</taxon>
        <taxon>Pleosporomycetidae</taxon>
        <taxon>Venturiales</taxon>
        <taxon>Cylindrosympodiaceae</taxon>
        <taxon>Tothia</taxon>
    </lineage>
</organism>
<accession>A0A9P4NVJ0</accession>
<dbReference type="SUPFAM" id="SSF57850">
    <property type="entry name" value="RING/U-box"/>
    <property type="match status" value="1"/>
</dbReference>
<proteinExistence type="predicted"/>
<evidence type="ECO:0000256" key="5">
    <source>
        <dbReference type="SAM" id="MobiDB-lite"/>
    </source>
</evidence>
<comment type="caution">
    <text evidence="8">The sequence shown here is derived from an EMBL/GenBank/DDBJ whole genome shotgun (WGS) entry which is preliminary data.</text>
</comment>
<evidence type="ECO:0000256" key="4">
    <source>
        <dbReference type="PROSITE-ProRule" id="PRU00175"/>
    </source>
</evidence>
<dbReference type="OrthoDB" id="2122982at2759"/>
<dbReference type="EMBL" id="MU007029">
    <property type="protein sequence ID" value="KAF2431921.1"/>
    <property type="molecule type" value="Genomic_DNA"/>
</dbReference>
<evidence type="ECO:0000259" key="6">
    <source>
        <dbReference type="PROSITE" id="PS50089"/>
    </source>
</evidence>
<keyword evidence="2 4" id="KW-0863">Zinc-finger</keyword>
<keyword evidence="3" id="KW-0862">Zinc</keyword>
<dbReference type="Proteomes" id="UP000800235">
    <property type="component" value="Unassembled WGS sequence"/>
</dbReference>
<dbReference type="CDD" id="cd16494">
    <property type="entry name" value="RING-CH-C4HC3_ZSWM2"/>
    <property type="match status" value="1"/>
</dbReference>
<protein>
    <submittedName>
        <fullName evidence="8">Uncharacterized protein</fullName>
    </submittedName>
</protein>
<dbReference type="InterPro" id="IPR011016">
    <property type="entry name" value="Znf_RING-CH"/>
</dbReference>
<feature type="domain" description="SWIM-type" evidence="7">
    <location>
        <begin position="131"/>
        <end position="163"/>
    </location>
</feature>
<dbReference type="InterPro" id="IPR013083">
    <property type="entry name" value="Znf_RING/FYVE/PHD"/>
</dbReference>
<feature type="domain" description="RING-type" evidence="6">
    <location>
        <begin position="213"/>
        <end position="263"/>
    </location>
</feature>
<sequence length="333" mass="36992">MEEIDLTGDSPRQTKSSDRKRKRNIPSEATSSSKSGNRKSAAIDLTADQEDAEEDGGKKKRAKKNPKKKADGEEDEEKRLKHYREKAPKSFSDIYARATTQRMFVLDRTRGGEMSCPTETLKIAGSTGNVYTITIDQVPSCDCPHAKKGNQCKHIVFALSRVLRAPAKLQYQVAFLKSELQEIFSKAPPIVTVDASEPEVDANRKAIGPEDNCPICFMEFENGQEGTVYCKAACGNNIHKDCMDQWAASRQRSSAPVTCPFCRTTWETANEGLAKTVATAGGTVNSDGYVNVASELGLSGRRDYSSYHSYWVRREARNGRDVGEYDDYQYPNV</sequence>
<dbReference type="PANTHER" id="PTHR21540">
    <property type="entry name" value="RING FINGER AND SWIM DOMAIN-CONTAINING PROTEIN 2"/>
    <property type="match status" value="1"/>
</dbReference>
<dbReference type="GO" id="GO:0008270">
    <property type="term" value="F:zinc ion binding"/>
    <property type="evidence" value="ECO:0007669"/>
    <property type="project" value="UniProtKB-KW"/>
</dbReference>
<dbReference type="InterPro" id="IPR039903">
    <property type="entry name" value="Zswim2"/>
</dbReference>
<keyword evidence="1" id="KW-0479">Metal-binding</keyword>
<evidence type="ECO:0000313" key="8">
    <source>
        <dbReference type="EMBL" id="KAF2431921.1"/>
    </source>
</evidence>
<evidence type="ECO:0000256" key="1">
    <source>
        <dbReference type="ARBA" id="ARBA00022723"/>
    </source>
</evidence>
<dbReference type="AlphaFoldDB" id="A0A9P4NVJ0"/>
<dbReference type="InterPro" id="IPR007527">
    <property type="entry name" value="Znf_SWIM"/>
</dbReference>
<dbReference type="PROSITE" id="PS50966">
    <property type="entry name" value="ZF_SWIM"/>
    <property type="match status" value="1"/>
</dbReference>
<dbReference type="SMART" id="SM00744">
    <property type="entry name" value="RINGv"/>
    <property type="match status" value="1"/>
</dbReference>
<dbReference type="InterPro" id="IPR001841">
    <property type="entry name" value="Znf_RING"/>
</dbReference>
<dbReference type="Gene3D" id="3.30.40.10">
    <property type="entry name" value="Zinc/RING finger domain, C3HC4 (zinc finger)"/>
    <property type="match status" value="1"/>
</dbReference>
<evidence type="ECO:0000259" key="7">
    <source>
        <dbReference type="PROSITE" id="PS50966"/>
    </source>
</evidence>
<dbReference type="Pfam" id="PF04434">
    <property type="entry name" value="SWIM"/>
    <property type="match status" value="1"/>
</dbReference>
<dbReference type="PANTHER" id="PTHR21540:SF0">
    <property type="entry name" value="PHD FAMILY PROTEIN"/>
    <property type="match status" value="1"/>
</dbReference>
<feature type="compositionally biased region" description="Basic residues" evidence="5">
    <location>
        <begin position="58"/>
        <end position="67"/>
    </location>
</feature>
<evidence type="ECO:0000256" key="3">
    <source>
        <dbReference type="ARBA" id="ARBA00022833"/>
    </source>
</evidence>
<evidence type="ECO:0000256" key="2">
    <source>
        <dbReference type="ARBA" id="ARBA00022771"/>
    </source>
</evidence>
<feature type="region of interest" description="Disordered" evidence="5">
    <location>
        <begin position="1"/>
        <end position="86"/>
    </location>
</feature>
<gene>
    <name evidence="8" type="ORF">EJ08DRAFT_586435</name>
</gene>
<dbReference type="Pfam" id="PF13639">
    <property type="entry name" value="zf-RING_2"/>
    <property type="match status" value="1"/>
</dbReference>
<evidence type="ECO:0000313" key="9">
    <source>
        <dbReference type="Proteomes" id="UP000800235"/>
    </source>
</evidence>
<dbReference type="PROSITE" id="PS50089">
    <property type="entry name" value="ZF_RING_2"/>
    <property type="match status" value="1"/>
</dbReference>